<dbReference type="EMBL" id="FOLS01000004">
    <property type="protein sequence ID" value="SFC32760.1"/>
    <property type="molecule type" value="Genomic_DNA"/>
</dbReference>
<evidence type="ECO:0000313" key="4">
    <source>
        <dbReference type="Proteomes" id="UP000183385"/>
    </source>
</evidence>
<dbReference type="PANTHER" id="PTHR23028:SF53">
    <property type="entry name" value="ACYL_TRANSF_3 DOMAIN-CONTAINING PROTEIN"/>
    <property type="match status" value="1"/>
</dbReference>
<evidence type="ECO:0000313" key="3">
    <source>
        <dbReference type="EMBL" id="SFC32760.1"/>
    </source>
</evidence>
<feature type="transmembrane region" description="Helical" evidence="1">
    <location>
        <begin position="205"/>
        <end position="223"/>
    </location>
</feature>
<feature type="transmembrane region" description="Helical" evidence="1">
    <location>
        <begin position="21"/>
        <end position="39"/>
    </location>
</feature>
<dbReference type="Proteomes" id="UP000183385">
    <property type="component" value="Unassembled WGS sequence"/>
</dbReference>
<name>A0AAQ1HKE8_9PSED</name>
<feature type="transmembrane region" description="Helical" evidence="1">
    <location>
        <begin position="340"/>
        <end position="363"/>
    </location>
</feature>
<dbReference type="GO" id="GO:0016020">
    <property type="term" value="C:membrane"/>
    <property type="evidence" value="ECO:0007669"/>
    <property type="project" value="TreeGrafter"/>
</dbReference>
<keyword evidence="1" id="KW-0812">Transmembrane</keyword>
<accession>A0AAQ1HKE8</accession>
<gene>
    <name evidence="3" type="ORF">SAMN05216577_104240</name>
</gene>
<feature type="transmembrane region" description="Helical" evidence="1">
    <location>
        <begin position="167"/>
        <end position="185"/>
    </location>
</feature>
<feature type="domain" description="Acyltransferase 3" evidence="2">
    <location>
        <begin position="17"/>
        <end position="355"/>
    </location>
</feature>
<reference evidence="3 4" key="1">
    <citation type="submission" date="2016-10" db="EMBL/GenBank/DDBJ databases">
        <authorList>
            <person name="Varghese N."/>
            <person name="Submissions S."/>
        </authorList>
    </citation>
    <scope>NUCLEOTIDE SEQUENCE [LARGE SCALE GENOMIC DNA]</scope>
    <source>
        <strain evidence="3 4">LMG 18378</strain>
    </source>
</reference>
<proteinExistence type="predicted"/>
<evidence type="ECO:0000259" key="2">
    <source>
        <dbReference type="Pfam" id="PF01757"/>
    </source>
</evidence>
<comment type="caution">
    <text evidence="3">The sequence shown here is derived from an EMBL/GenBank/DDBJ whole genome shotgun (WGS) entry which is preliminary data.</text>
</comment>
<evidence type="ECO:0000256" key="1">
    <source>
        <dbReference type="SAM" id="Phobius"/>
    </source>
</evidence>
<keyword evidence="1" id="KW-1133">Transmembrane helix</keyword>
<feature type="transmembrane region" description="Helical" evidence="1">
    <location>
        <begin position="309"/>
        <end position="328"/>
    </location>
</feature>
<feature type="transmembrane region" description="Helical" evidence="1">
    <location>
        <begin position="123"/>
        <end position="146"/>
    </location>
</feature>
<organism evidence="3 4">
    <name type="scientific">Pseudomonas citronellolis</name>
    <dbReference type="NCBI Taxonomy" id="53408"/>
    <lineage>
        <taxon>Bacteria</taxon>
        <taxon>Pseudomonadati</taxon>
        <taxon>Pseudomonadota</taxon>
        <taxon>Gammaproteobacteria</taxon>
        <taxon>Pseudomonadales</taxon>
        <taxon>Pseudomonadaceae</taxon>
        <taxon>Pseudomonas</taxon>
    </lineage>
</organism>
<feature type="transmembrane region" description="Helical" evidence="1">
    <location>
        <begin position="59"/>
        <end position="84"/>
    </location>
</feature>
<keyword evidence="1" id="KW-0472">Membrane</keyword>
<keyword evidence="3" id="KW-0808">Transferase</keyword>
<feature type="transmembrane region" description="Helical" evidence="1">
    <location>
        <begin position="96"/>
        <end position="117"/>
    </location>
</feature>
<dbReference type="RefSeq" id="WP_074978263.1">
    <property type="nucleotide sequence ID" value="NZ_FOLS01000004.1"/>
</dbReference>
<dbReference type="PANTHER" id="PTHR23028">
    <property type="entry name" value="ACETYLTRANSFERASE"/>
    <property type="match status" value="1"/>
</dbReference>
<dbReference type="InterPro" id="IPR050879">
    <property type="entry name" value="Acyltransferase_3"/>
</dbReference>
<feature type="transmembrane region" description="Helical" evidence="1">
    <location>
        <begin position="235"/>
        <end position="255"/>
    </location>
</feature>
<dbReference type="GO" id="GO:0016747">
    <property type="term" value="F:acyltransferase activity, transferring groups other than amino-acyl groups"/>
    <property type="evidence" value="ECO:0007669"/>
    <property type="project" value="InterPro"/>
</dbReference>
<dbReference type="InterPro" id="IPR002656">
    <property type="entry name" value="Acyl_transf_3_dom"/>
</dbReference>
<keyword evidence="4" id="KW-1185">Reference proteome</keyword>
<keyword evidence="3" id="KW-0012">Acyltransferase</keyword>
<dbReference type="Pfam" id="PF01757">
    <property type="entry name" value="Acyl_transf_3"/>
    <property type="match status" value="1"/>
</dbReference>
<feature type="transmembrane region" description="Helical" evidence="1">
    <location>
        <begin position="275"/>
        <end position="297"/>
    </location>
</feature>
<sequence length="391" mass="44080">MSQTIEGLRRPAHYLPELESLRGWAVLLVMGFHYFGILFGDRGDHGLGAAAPAWMKIIAAGNTGVTLFFVLSGFLLSLPFLEALRQRRDIDIRRFYWARALRILPLYYLAILVAWLFTGSADALKALFFIPVGFGLFPFSVPWWSLCTEIQFYLLLPWTMLLLRWRLGRWVVALALLAWAAAHLYLLSDRQWLAAPGHWSIADSLFGRGGAFLAGAFFAWLYNSGWSARWLGRRGVAGLVGSVALAALLALLAWYGEVGQRPAVDRLPMYHNLEALLWGCLLLCSLHLRGGVRSLLLNPLLEHIGKISYSLYLVHVPVQFYLLYWVRLATQQMATPLQPLHWLALVGSLPLIWLLSFACYRCIERPFLNLKARLPVFASKPVAMEGATDAR</sequence>
<dbReference type="AlphaFoldDB" id="A0AAQ1HKE8"/>
<protein>
    <submittedName>
        <fullName evidence="3">Peptidoglycan/LPS O-acetylase OafA/YrhL, contains acyltransferase and SGNH-hydrolase domains</fullName>
    </submittedName>
</protein>
<dbReference type="GO" id="GO:0000271">
    <property type="term" value="P:polysaccharide biosynthetic process"/>
    <property type="evidence" value="ECO:0007669"/>
    <property type="project" value="TreeGrafter"/>
</dbReference>